<reference evidence="2" key="2">
    <citation type="submission" date="2015-06" db="UniProtKB">
        <authorList>
            <consortium name="EnsemblProtists"/>
        </authorList>
    </citation>
    <scope>IDENTIFICATION</scope>
    <source>
        <strain evidence="2">Pr102</strain>
    </source>
</reference>
<dbReference type="AlphaFoldDB" id="H3GEN0"/>
<feature type="compositionally biased region" description="Low complexity" evidence="1">
    <location>
        <begin position="395"/>
        <end position="411"/>
    </location>
</feature>
<evidence type="ECO:0000256" key="1">
    <source>
        <dbReference type="SAM" id="MobiDB-lite"/>
    </source>
</evidence>
<keyword evidence="3" id="KW-1185">Reference proteome</keyword>
<dbReference type="VEuPathDB" id="FungiDB:KRP22_14688"/>
<dbReference type="EnsemblProtists" id="Phyra74117">
    <property type="protein sequence ID" value="Phyra74117"/>
    <property type="gene ID" value="Phyra74117"/>
</dbReference>
<organism evidence="2 3">
    <name type="scientific">Phytophthora ramorum</name>
    <name type="common">Sudden oak death agent</name>
    <dbReference type="NCBI Taxonomy" id="164328"/>
    <lineage>
        <taxon>Eukaryota</taxon>
        <taxon>Sar</taxon>
        <taxon>Stramenopiles</taxon>
        <taxon>Oomycota</taxon>
        <taxon>Peronosporomycetes</taxon>
        <taxon>Peronosporales</taxon>
        <taxon>Peronosporaceae</taxon>
        <taxon>Phytophthora</taxon>
    </lineage>
</organism>
<protein>
    <submittedName>
        <fullName evidence="2">Uncharacterized protein</fullName>
    </submittedName>
</protein>
<evidence type="ECO:0000313" key="2">
    <source>
        <dbReference type="EnsemblProtists" id="Phyra74117"/>
    </source>
</evidence>
<feature type="compositionally biased region" description="Basic residues" evidence="1">
    <location>
        <begin position="311"/>
        <end position="329"/>
    </location>
</feature>
<dbReference type="Proteomes" id="UP000005238">
    <property type="component" value="Unassembled WGS sequence"/>
</dbReference>
<feature type="compositionally biased region" description="Basic and acidic residues" evidence="1">
    <location>
        <begin position="272"/>
        <end position="282"/>
    </location>
</feature>
<sequence>MAAGGQAGLVILLEMQEVLDTLIPTFFLPPSKKIGRPKKTMFAPDDGEVEFEDSIEDEKEPEFEEEEEDEEEDESDLSLMMGESSDDDRISVSDDEIEEEETATPSTNPEEARLMKEYQLDLSEEDAYLLALQMSKVDDVATTTVLEANANAPISSVVSAVSAVPGESQEKDEVGQKDGIKTKPKTKAKSKTTAAAKTAAKPKTAMKVRATAKPKATMKVAATAKPKSTTKVATTAKTKTAARKRARPSKATTETLDIAAEVAPGVKASDANQRDDSGEAECKAPTPSPALAAEKEKAVAPSAAGTPFAPKKVKKTQPKKTPVRKLIPKSKKDSPMLREAINQAMALQAFEYQLGMSEEYALKEALRLSEMEGSNRRSSRTKQPVSHLTSEPVGTALPTPTQPKQKTPATPRTKGPSQNKTKKTKELKELQPKNDAASGEDPQRQRPQTPRRLHFSPLNGSEGGDHAVIPVSNINGDTPTKQPAAPHVDSVPTAKALPKKPSPKKSPVVKSAKKPSPRKSPVVEAVPKKASPKKTLAAGVAKPEQKQPAKSPASAKKASSEVKLPASASVADAPAPTPEGKKPAKRSRSTGAKASAGSKAVKKRKKTTAPRSGQRDSDAAQGGPMSEEDALLLALKMSEIEY</sequence>
<dbReference type="EMBL" id="DS566003">
    <property type="status" value="NOT_ANNOTATED_CDS"/>
    <property type="molecule type" value="Genomic_DNA"/>
</dbReference>
<dbReference type="HOGENOM" id="CLU_426718_0_0_1"/>
<feature type="compositionally biased region" description="Low complexity" evidence="1">
    <location>
        <begin position="565"/>
        <end position="574"/>
    </location>
</feature>
<feature type="compositionally biased region" description="Low complexity" evidence="1">
    <location>
        <begin position="219"/>
        <end position="239"/>
    </location>
</feature>
<proteinExistence type="predicted"/>
<reference evidence="3" key="1">
    <citation type="journal article" date="2006" name="Science">
        <title>Phytophthora genome sequences uncover evolutionary origins and mechanisms of pathogenesis.</title>
        <authorList>
            <person name="Tyler B.M."/>
            <person name="Tripathy S."/>
            <person name="Zhang X."/>
            <person name="Dehal P."/>
            <person name="Jiang R.H."/>
            <person name="Aerts A."/>
            <person name="Arredondo F.D."/>
            <person name="Baxter L."/>
            <person name="Bensasson D."/>
            <person name="Beynon J.L."/>
            <person name="Chapman J."/>
            <person name="Damasceno C.M."/>
            <person name="Dorrance A.E."/>
            <person name="Dou D."/>
            <person name="Dickerman A.W."/>
            <person name="Dubchak I.L."/>
            <person name="Garbelotto M."/>
            <person name="Gijzen M."/>
            <person name="Gordon S.G."/>
            <person name="Govers F."/>
            <person name="Grunwald N.J."/>
            <person name="Huang W."/>
            <person name="Ivors K.L."/>
            <person name="Jones R.W."/>
            <person name="Kamoun S."/>
            <person name="Krampis K."/>
            <person name="Lamour K.H."/>
            <person name="Lee M.K."/>
            <person name="McDonald W.H."/>
            <person name="Medina M."/>
            <person name="Meijer H.J."/>
            <person name="Nordberg E.K."/>
            <person name="Maclean D.J."/>
            <person name="Ospina-Giraldo M.D."/>
            <person name="Morris P.F."/>
            <person name="Phuntumart V."/>
            <person name="Putnam N.H."/>
            <person name="Rash S."/>
            <person name="Rose J.K."/>
            <person name="Sakihama Y."/>
            <person name="Salamov A.A."/>
            <person name="Savidor A."/>
            <person name="Scheuring C.F."/>
            <person name="Smith B.M."/>
            <person name="Sobral B.W."/>
            <person name="Terry A."/>
            <person name="Torto-Alalibo T.A."/>
            <person name="Win J."/>
            <person name="Xu Z."/>
            <person name="Zhang H."/>
            <person name="Grigoriev I.V."/>
            <person name="Rokhsar D.S."/>
            <person name="Boore J.L."/>
        </authorList>
    </citation>
    <scope>NUCLEOTIDE SEQUENCE [LARGE SCALE GENOMIC DNA]</scope>
    <source>
        <strain evidence="3">Pr102</strain>
    </source>
</reference>
<accession>H3GEN0</accession>
<evidence type="ECO:0000313" key="3">
    <source>
        <dbReference type="Proteomes" id="UP000005238"/>
    </source>
</evidence>
<name>H3GEN0_PHYRM</name>
<feature type="compositionally biased region" description="Polar residues" evidence="1">
    <location>
        <begin position="472"/>
        <end position="481"/>
    </location>
</feature>
<dbReference type="VEuPathDB" id="FungiDB:KRP23_5437"/>
<feature type="region of interest" description="Disordered" evidence="1">
    <location>
        <begin position="369"/>
        <end position="626"/>
    </location>
</feature>
<feature type="compositionally biased region" description="Low complexity" evidence="1">
    <location>
        <begin position="191"/>
        <end position="203"/>
    </location>
</feature>
<feature type="compositionally biased region" description="Basic and acidic residues" evidence="1">
    <location>
        <begin position="168"/>
        <end position="181"/>
    </location>
</feature>
<feature type="compositionally biased region" description="Low complexity" evidence="1">
    <location>
        <begin position="546"/>
        <end position="557"/>
    </location>
</feature>
<feature type="region of interest" description="Disordered" evidence="1">
    <location>
        <begin position="163"/>
        <end position="335"/>
    </location>
</feature>
<dbReference type="OMA" id="ECSETRC"/>
<feature type="region of interest" description="Disordered" evidence="1">
    <location>
        <begin position="30"/>
        <end position="112"/>
    </location>
</feature>
<feature type="compositionally biased region" description="Low complexity" evidence="1">
    <location>
        <begin position="589"/>
        <end position="599"/>
    </location>
</feature>
<dbReference type="InParanoid" id="H3GEN0"/>
<feature type="compositionally biased region" description="Acidic residues" evidence="1">
    <location>
        <begin position="93"/>
        <end position="102"/>
    </location>
</feature>
<feature type="compositionally biased region" description="Acidic residues" evidence="1">
    <location>
        <begin position="45"/>
        <end position="76"/>
    </location>
</feature>
<dbReference type="STRING" id="164328.H3GEN0"/>
<dbReference type="eggNOG" id="KOG1918">
    <property type="taxonomic scope" value="Eukaryota"/>
</dbReference>